<feature type="transmembrane region" description="Helical" evidence="1">
    <location>
        <begin position="9"/>
        <end position="32"/>
    </location>
</feature>
<evidence type="ECO:0000256" key="1">
    <source>
        <dbReference type="SAM" id="Phobius"/>
    </source>
</evidence>
<dbReference type="EMBL" id="ML119650">
    <property type="protein sequence ID" value="RPA86238.1"/>
    <property type="molecule type" value="Genomic_DNA"/>
</dbReference>
<protein>
    <submittedName>
        <fullName evidence="2">Uncharacterized protein</fullName>
    </submittedName>
</protein>
<keyword evidence="3" id="KW-1185">Reference proteome</keyword>
<gene>
    <name evidence="2" type="ORF">BJ508DRAFT_358353</name>
</gene>
<reference evidence="2 3" key="1">
    <citation type="journal article" date="2018" name="Nat. Ecol. Evol.">
        <title>Pezizomycetes genomes reveal the molecular basis of ectomycorrhizal truffle lifestyle.</title>
        <authorList>
            <person name="Murat C."/>
            <person name="Payen T."/>
            <person name="Noel B."/>
            <person name="Kuo A."/>
            <person name="Morin E."/>
            <person name="Chen J."/>
            <person name="Kohler A."/>
            <person name="Krizsan K."/>
            <person name="Balestrini R."/>
            <person name="Da Silva C."/>
            <person name="Montanini B."/>
            <person name="Hainaut M."/>
            <person name="Levati E."/>
            <person name="Barry K.W."/>
            <person name="Belfiori B."/>
            <person name="Cichocki N."/>
            <person name="Clum A."/>
            <person name="Dockter R.B."/>
            <person name="Fauchery L."/>
            <person name="Guy J."/>
            <person name="Iotti M."/>
            <person name="Le Tacon F."/>
            <person name="Lindquist E.A."/>
            <person name="Lipzen A."/>
            <person name="Malagnac F."/>
            <person name="Mello A."/>
            <person name="Molinier V."/>
            <person name="Miyauchi S."/>
            <person name="Poulain J."/>
            <person name="Riccioni C."/>
            <person name="Rubini A."/>
            <person name="Sitrit Y."/>
            <person name="Splivallo R."/>
            <person name="Traeger S."/>
            <person name="Wang M."/>
            <person name="Zifcakova L."/>
            <person name="Wipf D."/>
            <person name="Zambonelli A."/>
            <person name="Paolocci F."/>
            <person name="Nowrousian M."/>
            <person name="Ottonello S."/>
            <person name="Baldrian P."/>
            <person name="Spatafora J.W."/>
            <person name="Henrissat B."/>
            <person name="Nagy L.G."/>
            <person name="Aury J.M."/>
            <person name="Wincker P."/>
            <person name="Grigoriev I.V."/>
            <person name="Bonfante P."/>
            <person name="Martin F.M."/>
        </authorList>
    </citation>
    <scope>NUCLEOTIDE SEQUENCE [LARGE SCALE GENOMIC DNA]</scope>
    <source>
        <strain evidence="2 3">RN42</strain>
    </source>
</reference>
<sequence>MCGLKLRDLLFFVIGTCQAAFIFLVVLFTGGFHNLNCPSGLIPYTKLANHSAHPRMDPTIYLSAPNASSVVLPTVYAQHPNITVVAGPWKQTRKTRKAELTEITTILKDSGGVAIEVGTLNYTGSWPAPASVWHVETGPRYMGMVHVVFSEPRRLAMATNTKKTENGSFTRVCFGAVGGWKPLTLEDCPVGEEGDEGVVRTS</sequence>
<dbReference type="Proteomes" id="UP000275078">
    <property type="component" value="Unassembled WGS sequence"/>
</dbReference>
<name>A0A3N4INF1_ASCIM</name>
<dbReference type="AlphaFoldDB" id="A0A3N4INF1"/>
<evidence type="ECO:0000313" key="3">
    <source>
        <dbReference type="Proteomes" id="UP000275078"/>
    </source>
</evidence>
<keyword evidence="1" id="KW-0812">Transmembrane</keyword>
<proteinExistence type="predicted"/>
<evidence type="ECO:0000313" key="2">
    <source>
        <dbReference type="EMBL" id="RPA86238.1"/>
    </source>
</evidence>
<keyword evidence="1" id="KW-1133">Transmembrane helix</keyword>
<keyword evidence="1" id="KW-0472">Membrane</keyword>
<accession>A0A3N4INF1</accession>
<organism evidence="2 3">
    <name type="scientific">Ascobolus immersus RN42</name>
    <dbReference type="NCBI Taxonomy" id="1160509"/>
    <lineage>
        <taxon>Eukaryota</taxon>
        <taxon>Fungi</taxon>
        <taxon>Dikarya</taxon>
        <taxon>Ascomycota</taxon>
        <taxon>Pezizomycotina</taxon>
        <taxon>Pezizomycetes</taxon>
        <taxon>Pezizales</taxon>
        <taxon>Ascobolaceae</taxon>
        <taxon>Ascobolus</taxon>
    </lineage>
</organism>